<dbReference type="EMBL" id="FQWQ01000003">
    <property type="protein sequence ID" value="SHH60134.1"/>
    <property type="molecule type" value="Genomic_DNA"/>
</dbReference>
<dbReference type="SUPFAM" id="SSF48452">
    <property type="entry name" value="TPR-like"/>
    <property type="match status" value="1"/>
</dbReference>
<keyword evidence="2" id="KW-1185">Reference proteome</keyword>
<dbReference type="OrthoDB" id="667219at2"/>
<organism evidence="1 2">
    <name type="scientific">Chryseolinea serpens</name>
    <dbReference type="NCBI Taxonomy" id="947013"/>
    <lineage>
        <taxon>Bacteria</taxon>
        <taxon>Pseudomonadati</taxon>
        <taxon>Bacteroidota</taxon>
        <taxon>Cytophagia</taxon>
        <taxon>Cytophagales</taxon>
        <taxon>Fulvivirgaceae</taxon>
        <taxon>Chryseolinea</taxon>
    </lineage>
</organism>
<dbReference type="Gene3D" id="1.25.40.10">
    <property type="entry name" value="Tetratricopeptide repeat domain"/>
    <property type="match status" value="1"/>
</dbReference>
<dbReference type="Proteomes" id="UP000184212">
    <property type="component" value="Unassembled WGS sequence"/>
</dbReference>
<evidence type="ECO:0000313" key="1">
    <source>
        <dbReference type="EMBL" id="SHH60134.1"/>
    </source>
</evidence>
<sequence>MKTTLLFLALAIAQPTITKLSAQPVEVAEDQTEDQLAFAKAFALYDSGAYEKAVLGFSDFMERFPRSPLRARAHFNVAYLYHELHYNAKAAAVFKEILNEGYNENDENSLMEPYTLYKHNSCRHLAEIYLDEKDFTQAETYMEMFDKEYPYQHFCGNEWAAYDHFKATMYARLYEGKGQYARAVRNLVPYTFDNGLASNAGLLHELVQILRAHYTTAEIQTELRRALTTLSMQAKKGGVQARLTLFGEKVNVTPDYFIPDVDFNSLDGYKVVVNDNELFKTFLKE</sequence>
<dbReference type="AlphaFoldDB" id="A0A1M5UAV6"/>
<accession>A0A1M5UAV6</accession>
<proteinExistence type="predicted"/>
<name>A0A1M5UAV6_9BACT</name>
<gene>
    <name evidence="1" type="ORF">SAMN04488109_4566</name>
</gene>
<evidence type="ECO:0008006" key="3">
    <source>
        <dbReference type="Google" id="ProtNLM"/>
    </source>
</evidence>
<reference evidence="1 2" key="1">
    <citation type="submission" date="2016-11" db="EMBL/GenBank/DDBJ databases">
        <authorList>
            <person name="Jaros S."/>
            <person name="Januszkiewicz K."/>
            <person name="Wedrychowicz H."/>
        </authorList>
    </citation>
    <scope>NUCLEOTIDE SEQUENCE [LARGE SCALE GENOMIC DNA]</scope>
    <source>
        <strain evidence="1 2">DSM 24574</strain>
    </source>
</reference>
<dbReference type="RefSeq" id="WP_073138566.1">
    <property type="nucleotide sequence ID" value="NZ_FQWQ01000003.1"/>
</dbReference>
<evidence type="ECO:0000313" key="2">
    <source>
        <dbReference type="Proteomes" id="UP000184212"/>
    </source>
</evidence>
<dbReference type="InterPro" id="IPR011990">
    <property type="entry name" value="TPR-like_helical_dom_sf"/>
</dbReference>
<protein>
    <recommendedName>
        <fullName evidence="3">Beta-barrel assembly machine subunit BamD</fullName>
    </recommendedName>
</protein>